<dbReference type="OrthoDB" id="422427at2759"/>
<evidence type="ECO:0000259" key="7">
    <source>
        <dbReference type="PROSITE" id="PS50250"/>
    </source>
</evidence>
<dbReference type="InterPro" id="IPR045135">
    <property type="entry name" value="Rpn7_N"/>
</dbReference>
<evidence type="ECO:0000256" key="3">
    <source>
        <dbReference type="ARBA" id="ARBA00008793"/>
    </source>
</evidence>
<protein>
    <recommendedName>
        <fullName evidence="7">PCI domain-containing protein</fullName>
    </recommendedName>
</protein>
<dbReference type="SMART" id="SM00088">
    <property type="entry name" value="PINT"/>
    <property type="match status" value="1"/>
</dbReference>
<dbReference type="Pfam" id="PF10602">
    <property type="entry name" value="RPN7"/>
    <property type="match status" value="1"/>
</dbReference>
<evidence type="ECO:0000256" key="4">
    <source>
        <dbReference type="ARBA" id="ARBA00022490"/>
    </source>
</evidence>
<dbReference type="GO" id="GO:0005737">
    <property type="term" value="C:cytoplasm"/>
    <property type="evidence" value="ECO:0007669"/>
    <property type="project" value="UniProtKB-SubCell"/>
</dbReference>
<reference evidence="8" key="1">
    <citation type="submission" date="2022-06" db="EMBL/GenBank/DDBJ databases">
        <title>Genome Sequence of Candolleomyces eurysporus.</title>
        <authorList>
            <person name="Buettner E."/>
        </authorList>
    </citation>
    <scope>NUCLEOTIDE SEQUENCE</scope>
    <source>
        <strain evidence="8">VTCC 930004</strain>
    </source>
</reference>
<keyword evidence="9" id="KW-1185">Reference proteome</keyword>
<feature type="non-terminal residue" evidence="8">
    <location>
        <position position="1"/>
    </location>
</feature>
<dbReference type="Gene3D" id="1.25.40.570">
    <property type="match status" value="1"/>
</dbReference>
<dbReference type="InterPro" id="IPR019585">
    <property type="entry name" value="Rpn7/CSN1"/>
</dbReference>
<keyword evidence="4" id="KW-0963">Cytoplasm</keyword>
<dbReference type="Proteomes" id="UP001140091">
    <property type="component" value="Unassembled WGS sequence"/>
</dbReference>
<dbReference type="InterPro" id="IPR036390">
    <property type="entry name" value="WH_DNA-bd_sf"/>
</dbReference>
<evidence type="ECO:0000256" key="5">
    <source>
        <dbReference type="ARBA" id="ARBA00022790"/>
    </source>
</evidence>
<sequence>MDIDIIEEAQAAGASSQSVRKPIIALVDDAHPFDLEGYISNYTGRTAIERLIHIVVTCPTIAAEAYQLCVQHIHQSRDPGLYQNLLSAYEQAQAYNQSQVGEGATVLPDPMEIAQLDTRWMDETLAKNAADRGKLEVELKTYTNNMIKESIRMAHRDLGDFYRQVGDYATSLKHYTKSREFCTTSQHVLEMCLSVLELLIEQRNYSHLSTYVFKADAALDAATAAANAASSSEGAGASGAGAAAKKKATSSAERDAVQSKLDLATALSYMGQGNYEKAGQYFLKIGPAKELGDWVGKLIAPGDITIYTTLCALATFQRASIKGRLLENATFSLYIEQEPYIRELVQAYLNSNFKVVLELLSRYSTRHYVDIHLAPHVQNLTNLIRNWAVVLYFQPFATIRLDRMSTAFGWTVEEVEEQVVGLIQSGEIQGRVDSQNKILQAKQTDYRADLVARSIKLANDIQATNRKLLLRMRLQQADLVIKPPKGSGHHGQLQGTLAEFMAGGD</sequence>
<feature type="domain" description="PCI" evidence="7">
    <location>
        <begin position="277"/>
        <end position="446"/>
    </location>
</feature>
<evidence type="ECO:0000313" key="8">
    <source>
        <dbReference type="EMBL" id="KAJ2921868.1"/>
    </source>
</evidence>
<comment type="subcellular location">
    <subcellularLocation>
        <location evidence="2">Cytoplasm</location>
    </subcellularLocation>
    <subcellularLocation>
        <location evidence="1">Nucleus</location>
    </subcellularLocation>
</comment>
<dbReference type="GO" id="GO:0008180">
    <property type="term" value="C:COP9 signalosome"/>
    <property type="evidence" value="ECO:0007669"/>
    <property type="project" value="UniProtKB-KW"/>
</dbReference>
<dbReference type="PANTHER" id="PTHR14145">
    <property type="entry name" value="26S PROTESOME SUBUNIT 6"/>
    <property type="match status" value="1"/>
</dbReference>
<dbReference type="PANTHER" id="PTHR14145:SF2">
    <property type="entry name" value="COP9 SIGNALOSOME COMPLEX SUBUNIT 1"/>
    <property type="match status" value="1"/>
</dbReference>
<evidence type="ECO:0000313" key="9">
    <source>
        <dbReference type="Proteomes" id="UP001140091"/>
    </source>
</evidence>
<name>A0A9W8IXW9_9AGAR</name>
<organism evidence="8 9">
    <name type="scientific">Candolleomyces eurysporus</name>
    <dbReference type="NCBI Taxonomy" id="2828524"/>
    <lineage>
        <taxon>Eukaryota</taxon>
        <taxon>Fungi</taxon>
        <taxon>Dikarya</taxon>
        <taxon>Basidiomycota</taxon>
        <taxon>Agaricomycotina</taxon>
        <taxon>Agaricomycetes</taxon>
        <taxon>Agaricomycetidae</taxon>
        <taxon>Agaricales</taxon>
        <taxon>Agaricineae</taxon>
        <taxon>Psathyrellaceae</taxon>
        <taxon>Candolleomyces</taxon>
    </lineage>
</organism>
<dbReference type="AlphaFoldDB" id="A0A9W8IXW9"/>
<evidence type="ECO:0000256" key="1">
    <source>
        <dbReference type="ARBA" id="ARBA00004123"/>
    </source>
</evidence>
<dbReference type="EMBL" id="JANBPK010001541">
    <property type="protein sequence ID" value="KAJ2921868.1"/>
    <property type="molecule type" value="Genomic_DNA"/>
</dbReference>
<comment type="caution">
    <text evidence="8">The sequence shown here is derived from an EMBL/GenBank/DDBJ whole genome shotgun (WGS) entry which is preliminary data.</text>
</comment>
<dbReference type="PROSITE" id="PS50250">
    <property type="entry name" value="PCI"/>
    <property type="match status" value="1"/>
</dbReference>
<keyword evidence="6" id="KW-0539">Nucleus</keyword>
<evidence type="ECO:0000256" key="6">
    <source>
        <dbReference type="ARBA" id="ARBA00023242"/>
    </source>
</evidence>
<dbReference type="SUPFAM" id="SSF46785">
    <property type="entry name" value="Winged helix' DNA-binding domain"/>
    <property type="match status" value="1"/>
</dbReference>
<comment type="similarity">
    <text evidence="3">Belongs to the CSN1 family.</text>
</comment>
<dbReference type="Pfam" id="PF01399">
    <property type="entry name" value="PCI"/>
    <property type="match status" value="1"/>
</dbReference>
<gene>
    <name evidence="8" type="ORF">H1R20_g15224</name>
</gene>
<proteinExistence type="inferred from homology"/>
<evidence type="ECO:0000256" key="2">
    <source>
        <dbReference type="ARBA" id="ARBA00004496"/>
    </source>
</evidence>
<accession>A0A9W8IXW9</accession>
<keyword evidence="5" id="KW-0736">Signalosome</keyword>
<dbReference type="InterPro" id="IPR000717">
    <property type="entry name" value="PCI_dom"/>
</dbReference>